<dbReference type="GO" id="GO:0005507">
    <property type="term" value="F:copper ion binding"/>
    <property type="evidence" value="ECO:0007669"/>
    <property type="project" value="InterPro"/>
</dbReference>
<reference evidence="4 5" key="1">
    <citation type="submission" date="2020-02" db="EMBL/GenBank/DDBJ databases">
        <title>Full genome sequence of Nocardioides sp. R-3366.</title>
        <authorList>
            <person name="Im W.-T."/>
        </authorList>
    </citation>
    <scope>NUCLEOTIDE SEQUENCE [LARGE SCALE GENOMIC DNA]</scope>
    <source>
        <strain evidence="4 5">R-3366</strain>
    </source>
</reference>
<keyword evidence="3" id="KW-0732">Signal</keyword>
<name>A0A6G6WBK7_9ACTN</name>
<dbReference type="PROSITE" id="PS51257">
    <property type="entry name" value="PROKAR_LIPOPROTEIN"/>
    <property type="match status" value="1"/>
</dbReference>
<dbReference type="PANTHER" id="PTHR10157:SF23">
    <property type="entry name" value="MOXD1 HOMOLOG 1"/>
    <property type="match status" value="1"/>
</dbReference>
<dbReference type="PANTHER" id="PTHR10157">
    <property type="entry name" value="DOPAMINE BETA HYDROXYLASE RELATED"/>
    <property type="match status" value="1"/>
</dbReference>
<feature type="region of interest" description="Disordered" evidence="2">
    <location>
        <begin position="24"/>
        <end position="48"/>
    </location>
</feature>
<evidence type="ECO:0000256" key="2">
    <source>
        <dbReference type="SAM" id="MobiDB-lite"/>
    </source>
</evidence>
<dbReference type="Proteomes" id="UP000502996">
    <property type="component" value="Chromosome"/>
</dbReference>
<dbReference type="InterPro" id="IPR008977">
    <property type="entry name" value="PHM/PNGase_F_dom_sf"/>
</dbReference>
<dbReference type="GO" id="GO:0004500">
    <property type="term" value="F:dopamine beta-monooxygenase activity"/>
    <property type="evidence" value="ECO:0007669"/>
    <property type="project" value="InterPro"/>
</dbReference>
<evidence type="ECO:0000313" key="5">
    <source>
        <dbReference type="Proteomes" id="UP000502996"/>
    </source>
</evidence>
<accession>A0A6G6WBK7</accession>
<keyword evidence="5" id="KW-1185">Reference proteome</keyword>
<keyword evidence="1" id="KW-1015">Disulfide bond</keyword>
<dbReference type="InterPro" id="IPR036939">
    <property type="entry name" value="Cu2_ascorb_mOase_N_sf"/>
</dbReference>
<evidence type="ECO:0000256" key="3">
    <source>
        <dbReference type="SAM" id="SignalP"/>
    </source>
</evidence>
<sequence>MRLRLLAAGAVAALLVPFAASCTTSSDEEGRRAGDPGSLLQPTEPPEVQAQQLANTPTGDLLPLRKGEDRMTLTMPETYTPSAPYGTGTDDYRCFLLDPGVDQDVWLTGSNVLPGNPDVVHHVILFKIGPDAVADAEAKDAATVDPGWTCFGGTGLAGEFNDLEDANWLAAWAPGGDETKTPDGYGVRLEAGSRIVMQVHYNLLKGAEPDRSSTQLRWMPGSTDLTPLHTYLMPAPVELPCRPGHDQSPLCDRGAAMVDVKKRFGGVGGTNDLLHLLCGTTVEPGETTSCTRRVSRGMTVLAAAGHMHLLGRKISIEANPGTPDAANLLRIPVWDFDNQGSKPVDPVHLDAGDTLRVTCQHQQWLRDRLPAFATQRDDRYVIWAEGSTDEMCLGLLSVAYDDEDPAA</sequence>
<gene>
    <name evidence="4" type="ORF">G5V58_07990</name>
</gene>
<dbReference type="KEGG" id="nano:G5V58_07990"/>
<proteinExistence type="predicted"/>
<dbReference type="Gene3D" id="2.60.120.230">
    <property type="match status" value="1"/>
</dbReference>
<dbReference type="RefSeq" id="WP_165230827.1">
    <property type="nucleotide sequence ID" value="NZ_CP049257.1"/>
</dbReference>
<evidence type="ECO:0000256" key="1">
    <source>
        <dbReference type="ARBA" id="ARBA00023157"/>
    </source>
</evidence>
<evidence type="ECO:0000313" key="4">
    <source>
        <dbReference type="EMBL" id="QIG42731.1"/>
    </source>
</evidence>
<dbReference type="AlphaFoldDB" id="A0A6G6WBK7"/>
<dbReference type="InterPro" id="IPR000945">
    <property type="entry name" value="DBH-like"/>
</dbReference>
<dbReference type="Gene3D" id="2.60.120.310">
    <property type="entry name" value="Copper type II, ascorbate-dependent monooxygenase, N-terminal domain"/>
    <property type="match status" value="1"/>
</dbReference>
<dbReference type="EMBL" id="CP049257">
    <property type="protein sequence ID" value="QIG42731.1"/>
    <property type="molecule type" value="Genomic_DNA"/>
</dbReference>
<dbReference type="InterPro" id="IPR014784">
    <property type="entry name" value="Cu2_ascorb_mOase-like_C"/>
</dbReference>
<feature type="chain" id="PRO_5039663184" evidence="3">
    <location>
        <begin position="23"/>
        <end position="407"/>
    </location>
</feature>
<organism evidence="4 5">
    <name type="scientific">Nocardioides anomalus</name>
    <dbReference type="NCBI Taxonomy" id="2712223"/>
    <lineage>
        <taxon>Bacteria</taxon>
        <taxon>Bacillati</taxon>
        <taxon>Actinomycetota</taxon>
        <taxon>Actinomycetes</taxon>
        <taxon>Propionibacteriales</taxon>
        <taxon>Nocardioidaceae</taxon>
        <taxon>Nocardioides</taxon>
    </lineage>
</organism>
<protein>
    <submittedName>
        <fullName evidence="4">Uncharacterized protein</fullName>
    </submittedName>
</protein>
<dbReference type="SUPFAM" id="SSF49742">
    <property type="entry name" value="PHM/PNGase F"/>
    <property type="match status" value="2"/>
</dbReference>
<feature type="signal peptide" evidence="3">
    <location>
        <begin position="1"/>
        <end position="22"/>
    </location>
</feature>